<keyword evidence="8 9" id="KW-0413">Isomerase</keyword>
<evidence type="ECO:0000256" key="9">
    <source>
        <dbReference type="HAMAP-Rule" id="MF_01014"/>
    </source>
</evidence>
<keyword evidence="6 9" id="KW-0028">Amino-acid biosynthesis</keyword>
<dbReference type="Proteomes" id="UP000825051">
    <property type="component" value="Chromosome"/>
</dbReference>
<dbReference type="FunFam" id="3.20.20.70:FF:000009">
    <property type="entry name" value="1-(5-phosphoribosyl)-5-[(5-phosphoribosylamino)methylideneamino] imidazole-4-carboxamide isomerase"/>
    <property type="match status" value="1"/>
</dbReference>
<accession>A0A8F9XL92</accession>
<dbReference type="NCBIfam" id="TIGR00007">
    <property type="entry name" value="1-(5-phosphoribosyl)-5-[(5-phosphoribosylamino)methylideneamino]imidazole-4-carboxamide isomerase"/>
    <property type="match status" value="1"/>
</dbReference>
<dbReference type="HAMAP" id="MF_01014">
    <property type="entry name" value="HisA"/>
    <property type="match status" value="1"/>
</dbReference>
<keyword evidence="5 9" id="KW-0963">Cytoplasm</keyword>
<name>A0A8F9XL92_9BACT</name>
<dbReference type="EC" id="5.3.1.16" evidence="9 11"/>
<feature type="active site" description="Proton donor" evidence="9">
    <location>
        <position position="128"/>
    </location>
</feature>
<dbReference type="SUPFAM" id="SSF51366">
    <property type="entry name" value="Ribulose-phoshate binding barrel"/>
    <property type="match status" value="1"/>
</dbReference>
<evidence type="ECO:0000256" key="7">
    <source>
        <dbReference type="ARBA" id="ARBA00023102"/>
    </source>
</evidence>
<organism evidence="12 13">
    <name type="scientific">Horticoccus luteus</name>
    <dbReference type="NCBI Taxonomy" id="2862869"/>
    <lineage>
        <taxon>Bacteria</taxon>
        <taxon>Pseudomonadati</taxon>
        <taxon>Verrucomicrobiota</taxon>
        <taxon>Opitutia</taxon>
        <taxon>Opitutales</taxon>
        <taxon>Opitutaceae</taxon>
        <taxon>Horticoccus</taxon>
    </lineage>
</organism>
<dbReference type="AlphaFoldDB" id="A0A8F9XL92"/>
<dbReference type="InterPro" id="IPR006062">
    <property type="entry name" value="His_biosynth"/>
</dbReference>
<protein>
    <recommendedName>
        <fullName evidence="9 11">1-(5-phosphoribosyl)-5-[(5-phosphoribosylamino)methylideneamino] imidazole-4-carboxamide isomerase</fullName>
        <ecNumber evidence="9 11">5.3.1.16</ecNumber>
    </recommendedName>
    <alternativeName>
        <fullName evidence="9">Phosphoribosylformimino-5-aminoimidazole carboxamide ribotide isomerase</fullName>
    </alternativeName>
</protein>
<dbReference type="GO" id="GO:0005737">
    <property type="term" value="C:cytoplasm"/>
    <property type="evidence" value="ECO:0007669"/>
    <property type="project" value="UniProtKB-SubCell"/>
</dbReference>
<dbReference type="InterPro" id="IPR044524">
    <property type="entry name" value="Isoase_HisA-like"/>
</dbReference>
<reference evidence="12" key="1">
    <citation type="submission" date="2021-08" db="EMBL/GenBank/DDBJ databases">
        <title>Genome of a novel bacterium of the phylum Verrucomicrobia, Oleiharenicola sp. KSB-15.</title>
        <authorList>
            <person name="Chung J.-H."/>
            <person name="Ahn J.-H."/>
            <person name="Yoon Y."/>
            <person name="Kim D.-Y."/>
            <person name="An S.-H."/>
            <person name="Park I."/>
            <person name="Yeon J."/>
        </authorList>
    </citation>
    <scope>NUCLEOTIDE SEQUENCE</scope>
    <source>
        <strain evidence="12">KSB-15</strain>
    </source>
</reference>
<dbReference type="RefSeq" id="WP_220165694.1">
    <property type="nucleotide sequence ID" value="NZ_CP080507.1"/>
</dbReference>
<dbReference type="Pfam" id="PF00977">
    <property type="entry name" value="His_biosynth"/>
    <property type="match status" value="1"/>
</dbReference>
<evidence type="ECO:0000256" key="3">
    <source>
        <dbReference type="ARBA" id="ARBA00005133"/>
    </source>
</evidence>
<dbReference type="InterPro" id="IPR023016">
    <property type="entry name" value="HisA/PriA"/>
</dbReference>
<dbReference type="UniPathway" id="UPA00031">
    <property type="reaction ID" value="UER00009"/>
</dbReference>
<evidence type="ECO:0000256" key="11">
    <source>
        <dbReference type="RuleBase" id="RU003658"/>
    </source>
</evidence>
<dbReference type="InterPro" id="IPR006063">
    <property type="entry name" value="HisA_bact_arch"/>
</dbReference>
<dbReference type="InterPro" id="IPR013785">
    <property type="entry name" value="Aldolase_TIM"/>
</dbReference>
<comment type="subcellular location">
    <subcellularLocation>
        <location evidence="2 9 11">Cytoplasm</location>
    </subcellularLocation>
</comment>
<sequence>MTIYPAIDLKDGKCVRLLQGRADQQTVYSDNPAAMAARFRAAGATWIHMVDLDGAFGGTPRNLAAVKAVTDLGIHVQLGGGLRTREDVERVLGLGVQRAVIGTRAAESEAFIGELVQSFGDRIAVGIDAKDGQVAVKGWVTTTATTALALAQRMDALGVGTLIHTDISTDGMLTGPNLAAQRMLLETVKCRIIASGGVSRREDVVNLAKLTHGQARLDGVIVGKALYENAVTLEELIAVA</sequence>
<dbReference type="PANTHER" id="PTHR43090">
    <property type="entry name" value="1-(5-PHOSPHORIBOSYL)-5-[(5-PHOSPHORIBOSYLAMINO)METHYLIDENEAMINO] IMIDAZOLE-4-CARBOXAMIDE ISOMERASE"/>
    <property type="match status" value="1"/>
</dbReference>
<dbReference type="Gene3D" id="3.20.20.70">
    <property type="entry name" value="Aldolase class I"/>
    <property type="match status" value="1"/>
</dbReference>
<dbReference type="EMBL" id="CP080507">
    <property type="protein sequence ID" value="QYM80468.1"/>
    <property type="molecule type" value="Genomic_DNA"/>
</dbReference>
<evidence type="ECO:0000313" key="13">
    <source>
        <dbReference type="Proteomes" id="UP000825051"/>
    </source>
</evidence>
<evidence type="ECO:0000256" key="4">
    <source>
        <dbReference type="ARBA" id="ARBA00009667"/>
    </source>
</evidence>
<comment type="pathway">
    <text evidence="3 9 11">Amino-acid biosynthesis; L-histidine biosynthesis; L-histidine from 5-phospho-alpha-D-ribose 1-diphosphate: step 4/9.</text>
</comment>
<evidence type="ECO:0000256" key="6">
    <source>
        <dbReference type="ARBA" id="ARBA00022605"/>
    </source>
</evidence>
<evidence type="ECO:0000256" key="8">
    <source>
        <dbReference type="ARBA" id="ARBA00023235"/>
    </source>
</evidence>
<keyword evidence="7 9" id="KW-0368">Histidine biosynthesis</keyword>
<dbReference type="InterPro" id="IPR011060">
    <property type="entry name" value="RibuloseP-bd_barrel"/>
</dbReference>
<feature type="active site" description="Proton acceptor" evidence="9">
    <location>
        <position position="8"/>
    </location>
</feature>
<evidence type="ECO:0000256" key="5">
    <source>
        <dbReference type="ARBA" id="ARBA00022490"/>
    </source>
</evidence>
<evidence type="ECO:0000256" key="1">
    <source>
        <dbReference type="ARBA" id="ARBA00000901"/>
    </source>
</evidence>
<evidence type="ECO:0000313" key="12">
    <source>
        <dbReference type="EMBL" id="QYM80468.1"/>
    </source>
</evidence>
<dbReference type="GO" id="GO:0000105">
    <property type="term" value="P:L-histidine biosynthetic process"/>
    <property type="evidence" value="ECO:0007669"/>
    <property type="project" value="UniProtKB-UniRule"/>
</dbReference>
<dbReference type="KEGG" id="ole:K0B96_07640"/>
<evidence type="ECO:0000256" key="2">
    <source>
        <dbReference type="ARBA" id="ARBA00004496"/>
    </source>
</evidence>
<dbReference type="GO" id="GO:0003949">
    <property type="term" value="F:1-(5-phosphoribosyl)-5-[(5-phosphoribosylamino)methylideneamino]imidazole-4-carboxamide isomerase activity"/>
    <property type="evidence" value="ECO:0007669"/>
    <property type="project" value="UniProtKB-UniRule"/>
</dbReference>
<comment type="similarity">
    <text evidence="4 9 10">Belongs to the HisA/HisF family.</text>
</comment>
<proteinExistence type="inferred from homology"/>
<evidence type="ECO:0000256" key="10">
    <source>
        <dbReference type="RuleBase" id="RU003657"/>
    </source>
</evidence>
<keyword evidence="13" id="KW-1185">Reference proteome</keyword>
<gene>
    <name evidence="9 12" type="primary">hisA</name>
    <name evidence="12" type="ORF">K0B96_07640</name>
</gene>
<dbReference type="CDD" id="cd04732">
    <property type="entry name" value="HisA"/>
    <property type="match status" value="1"/>
</dbReference>
<dbReference type="GO" id="GO:0000162">
    <property type="term" value="P:L-tryptophan biosynthetic process"/>
    <property type="evidence" value="ECO:0007669"/>
    <property type="project" value="TreeGrafter"/>
</dbReference>
<dbReference type="PANTHER" id="PTHR43090:SF2">
    <property type="entry name" value="1-(5-PHOSPHORIBOSYL)-5-[(5-PHOSPHORIBOSYLAMINO)METHYLIDENEAMINO] IMIDAZOLE-4-CARBOXAMIDE ISOMERASE"/>
    <property type="match status" value="1"/>
</dbReference>
<comment type="catalytic activity">
    <reaction evidence="1 9 11">
        <text>1-(5-phospho-beta-D-ribosyl)-5-[(5-phospho-beta-D-ribosylamino)methylideneamino]imidazole-4-carboxamide = 5-[(5-phospho-1-deoxy-D-ribulos-1-ylimino)methylamino]-1-(5-phospho-beta-D-ribosyl)imidazole-4-carboxamide</text>
        <dbReference type="Rhea" id="RHEA:15469"/>
        <dbReference type="ChEBI" id="CHEBI:58435"/>
        <dbReference type="ChEBI" id="CHEBI:58525"/>
        <dbReference type="EC" id="5.3.1.16"/>
    </reaction>
</comment>